<gene>
    <name evidence="2" type="ORF">G4223_19590</name>
</gene>
<dbReference type="AlphaFoldDB" id="A0A7C9QWG8"/>
<dbReference type="InterPro" id="IPR025870">
    <property type="entry name" value="Glyoxalase-like_dom"/>
</dbReference>
<proteinExistence type="predicted"/>
<organism evidence="2 3">
    <name type="scientific">Magnetospirillum aberrantis SpK</name>
    <dbReference type="NCBI Taxonomy" id="908842"/>
    <lineage>
        <taxon>Bacteria</taxon>
        <taxon>Pseudomonadati</taxon>
        <taxon>Pseudomonadota</taxon>
        <taxon>Alphaproteobacteria</taxon>
        <taxon>Rhodospirillales</taxon>
        <taxon>Rhodospirillaceae</taxon>
        <taxon>Magnetospirillum</taxon>
    </lineage>
</organism>
<feature type="domain" description="Glyoxalase-like" evidence="1">
    <location>
        <begin position="7"/>
        <end position="81"/>
    </location>
</feature>
<sequence>MNTQLCHVFVFVDDRAAALAALERCGLTESFRRSHAGQGTANICACFDNAYLELLWPEDQGELASVSVARTRLAERSRWHDTGASPFGLGLRGRIPFPTWEYRPPFQSEGIAVALGSEDPRQPFLFRSPAKDRPDQWPDGLAGNRQEAAGLLEIVGLRLELPVGATPAVRTLADRGVLTLKPAVRHRLSLVVSCRDGGQRVLSLPDFTWVE</sequence>
<protein>
    <submittedName>
        <fullName evidence="2">VOC family protein</fullName>
    </submittedName>
</protein>
<evidence type="ECO:0000313" key="2">
    <source>
        <dbReference type="EMBL" id="NFV82320.1"/>
    </source>
</evidence>
<dbReference type="Pfam" id="PF13468">
    <property type="entry name" value="Glyoxalase_3"/>
    <property type="match status" value="1"/>
</dbReference>
<dbReference type="Gene3D" id="3.10.180.10">
    <property type="entry name" value="2,3-Dihydroxybiphenyl 1,2-Dioxygenase, domain 1"/>
    <property type="match status" value="1"/>
</dbReference>
<keyword evidence="3" id="KW-1185">Reference proteome</keyword>
<dbReference type="InterPro" id="IPR029068">
    <property type="entry name" value="Glyas_Bleomycin-R_OHBP_Dase"/>
</dbReference>
<dbReference type="Proteomes" id="UP000480684">
    <property type="component" value="Unassembled WGS sequence"/>
</dbReference>
<dbReference type="EMBL" id="JAAIYP010000048">
    <property type="protein sequence ID" value="NFV82320.1"/>
    <property type="molecule type" value="Genomic_DNA"/>
</dbReference>
<dbReference type="RefSeq" id="WP_163683239.1">
    <property type="nucleotide sequence ID" value="NZ_JAAIYP010000048.1"/>
</dbReference>
<accession>A0A7C9QWG8</accession>
<name>A0A7C9QWG8_9PROT</name>
<evidence type="ECO:0000259" key="1">
    <source>
        <dbReference type="Pfam" id="PF13468"/>
    </source>
</evidence>
<evidence type="ECO:0000313" key="3">
    <source>
        <dbReference type="Proteomes" id="UP000480684"/>
    </source>
</evidence>
<comment type="caution">
    <text evidence="2">The sequence shown here is derived from an EMBL/GenBank/DDBJ whole genome shotgun (WGS) entry which is preliminary data.</text>
</comment>
<reference evidence="2 3" key="1">
    <citation type="submission" date="2020-02" db="EMBL/GenBank/DDBJ databases">
        <authorList>
            <person name="Dziuba M."/>
            <person name="Kuznetsov B."/>
            <person name="Mardanov A."/>
            <person name="Ravin N."/>
            <person name="Grouzdev D."/>
        </authorList>
    </citation>
    <scope>NUCLEOTIDE SEQUENCE [LARGE SCALE GENOMIC DNA]</scope>
    <source>
        <strain evidence="2 3">SpK</strain>
    </source>
</reference>